<protein>
    <recommendedName>
        <fullName evidence="7">RING-type domain-containing protein</fullName>
    </recommendedName>
</protein>
<dbReference type="GO" id="GO:0007265">
    <property type="term" value="P:Ras protein signal transduction"/>
    <property type="evidence" value="ECO:0007669"/>
    <property type="project" value="TreeGrafter"/>
</dbReference>
<name>A0A9P7B2G1_RHOMI</name>
<dbReference type="Pfam" id="PF07576">
    <property type="entry name" value="BRAP2"/>
    <property type="match status" value="1"/>
</dbReference>
<feature type="region of interest" description="Disordered" evidence="6">
    <location>
        <begin position="755"/>
        <end position="803"/>
    </location>
</feature>
<dbReference type="CDD" id="cd16457">
    <property type="entry name" value="RING-H2_BRAP2"/>
    <property type="match status" value="1"/>
</dbReference>
<dbReference type="GO" id="GO:0008270">
    <property type="term" value="F:zinc ion binding"/>
    <property type="evidence" value="ECO:0007669"/>
    <property type="project" value="UniProtKB-KW"/>
</dbReference>
<organism evidence="8 9">
    <name type="scientific">Rhodotorula mucilaginosa</name>
    <name type="common">Yeast</name>
    <name type="synonym">Rhodotorula rubra</name>
    <dbReference type="NCBI Taxonomy" id="5537"/>
    <lineage>
        <taxon>Eukaryota</taxon>
        <taxon>Fungi</taxon>
        <taxon>Dikarya</taxon>
        <taxon>Basidiomycota</taxon>
        <taxon>Pucciniomycotina</taxon>
        <taxon>Microbotryomycetes</taxon>
        <taxon>Sporidiobolales</taxon>
        <taxon>Sporidiobolaceae</taxon>
        <taxon>Rhodotorula</taxon>
    </lineage>
</organism>
<dbReference type="Gene3D" id="3.30.40.10">
    <property type="entry name" value="Zinc/RING finger domain, C3HC4 (zinc finger)"/>
    <property type="match status" value="1"/>
</dbReference>
<feature type="compositionally biased region" description="Pro residues" evidence="6">
    <location>
        <begin position="207"/>
        <end position="219"/>
    </location>
</feature>
<dbReference type="SUPFAM" id="SSF57850">
    <property type="entry name" value="RING/U-box"/>
    <property type="match status" value="1"/>
</dbReference>
<feature type="region of interest" description="Disordered" evidence="6">
    <location>
        <begin position="529"/>
        <end position="589"/>
    </location>
</feature>
<evidence type="ECO:0000256" key="1">
    <source>
        <dbReference type="ARBA" id="ARBA00022723"/>
    </source>
</evidence>
<sequence>MPELLGEVDDDRRYCIVIECYDHTALVHDARSCSPLVPTTRTRLPPALDADLRATEHRLVLPPSGTSFWRTKLPATRTLDTRTPSTLSAAGTAGAPALATSPTLEQRRSPSPRIWSESFGLPSPPPIATADLWTPSKGAVPSFGAVQHQAVVDFRFGPLAIDSIDYPEPRGSFNGVVSPRAMTTNLPLTGSGGEKTSPTLPFRPSLSSPPPPPSPPRPPETSGSTDLYWGTIHLYREAGASESTRDEKRKARDEDDGRTVGLISVPGVLNAAALLSFIAPALEEVEQVRMLRDSTPNRSLVLVRFRSAPSASEFRRMYNGKPYHDSKDSEVCHVVPISSIKLKSTTTPPFTYPFSSSTSDSPSPGTDPVELPTCPVCLELLDSRITGLVQIMCQHNYHCQCLLKWGDSRSVQYCAVDPHRGNQGSHGIDFFSDSPYRTQMPCLPVNQRPPTPQYDYVRIQRLQVLHLPEPVEPLDLRHLRQRRLVRTPFVPTGTQYDGSFSLEIETGRIWSYLDDEYVHRLIRLRGSSVSGGGAGGDRLIELPSRAGRPSPGVTSPSAPGGGGRGADPDDLADKIANSYGGPDRDAETEQDKLEALALEYGTLMTSQLSSQREWFEEEVAREKERVKVGEKVREGLEVEVDTLRKEVRELKGERKRLGEEWHADKKRLEDKVDALKKAAQHEADERRKERADAVRVRKALESDLASERAVTASLSANLGALRVEFRNEQEATQVVRAEVDELKDQLNDLMAALSMRDRIEQEGPESEWAGASVGLAPPPPPPPGPPQSPSALKAAQRKKKKKK</sequence>
<proteinExistence type="predicted"/>
<dbReference type="GO" id="GO:0016567">
    <property type="term" value="P:protein ubiquitination"/>
    <property type="evidence" value="ECO:0007669"/>
    <property type="project" value="TreeGrafter"/>
</dbReference>
<dbReference type="GO" id="GO:0005737">
    <property type="term" value="C:cytoplasm"/>
    <property type="evidence" value="ECO:0007669"/>
    <property type="project" value="TreeGrafter"/>
</dbReference>
<keyword evidence="5" id="KW-0175">Coiled coil</keyword>
<feature type="region of interest" description="Disordered" evidence="6">
    <location>
        <begin position="184"/>
        <end position="226"/>
    </location>
</feature>
<dbReference type="AlphaFoldDB" id="A0A9P7B2G1"/>
<evidence type="ECO:0000256" key="3">
    <source>
        <dbReference type="ARBA" id="ARBA00022833"/>
    </source>
</evidence>
<evidence type="ECO:0000256" key="6">
    <source>
        <dbReference type="SAM" id="MobiDB-lite"/>
    </source>
</evidence>
<gene>
    <name evidence="8" type="ORF">C6P46_001123</name>
</gene>
<evidence type="ECO:0000256" key="4">
    <source>
        <dbReference type="PROSITE-ProRule" id="PRU00175"/>
    </source>
</evidence>
<dbReference type="GO" id="GO:0061630">
    <property type="term" value="F:ubiquitin protein ligase activity"/>
    <property type="evidence" value="ECO:0007669"/>
    <property type="project" value="TreeGrafter"/>
</dbReference>
<dbReference type="InterPro" id="IPR011422">
    <property type="entry name" value="BRAP2/ETP1_RRM"/>
</dbReference>
<dbReference type="OrthoDB" id="273556at2759"/>
<dbReference type="InterPro" id="IPR047243">
    <property type="entry name" value="RING-H2_BRAP2"/>
</dbReference>
<keyword evidence="9" id="KW-1185">Reference proteome</keyword>
<evidence type="ECO:0000313" key="9">
    <source>
        <dbReference type="Proteomes" id="UP000777482"/>
    </source>
</evidence>
<keyword evidence="2 4" id="KW-0863">Zinc-finger</keyword>
<reference evidence="8 9" key="1">
    <citation type="submission" date="2020-11" db="EMBL/GenBank/DDBJ databases">
        <title>Kefir isolates.</title>
        <authorList>
            <person name="Marcisauskas S."/>
            <person name="Kim Y."/>
            <person name="Blasche S."/>
        </authorList>
    </citation>
    <scope>NUCLEOTIDE SEQUENCE [LARGE SCALE GENOMIC DNA]</scope>
    <source>
        <strain evidence="8 9">KR</strain>
    </source>
</reference>
<feature type="region of interest" description="Disordered" evidence="6">
    <location>
        <begin position="79"/>
        <end position="121"/>
    </location>
</feature>
<feature type="domain" description="RING-type" evidence="7">
    <location>
        <begin position="374"/>
        <end position="417"/>
    </location>
</feature>
<dbReference type="InterPro" id="IPR013083">
    <property type="entry name" value="Znf_RING/FYVE/PHD"/>
</dbReference>
<dbReference type="InterPro" id="IPR001841">
    <property type="entry name" value="Znf_RING"/>
</dbReference>
<feature type="compositionally biased region" description="Low complexity" evidence="6">
    <location>
        <begin position="83"/>
        <end position="104"/>
    </location>
</feature>
<feature type="coiled-coil region" evidence="5">
    <location>
        <begin position="725"/>
        <end position="752"/>
    </location>
</feature>
<feature type="coiled-coil region" evidence="5">
    <location>
        <begin position="633"/>
        <end position="685"/>
    </location>
</feature>
<dbReference type="SMART" id="SM00184">
    <property type="entry name" value="RING"/>
    <property type="match status" value="1"/>
</dbReference>
<accession>A0A9P7B2G1</accession>
<dbReference type="EMBL" id="PUHQ01000127">
    <property type="protein sequence ID" value="KAG0655197.1"/>
    <property type="molecule type" value="Genomic_DNA"/>
</dbReference>
<feature type="compositionally biased region" description="Low complexity" evidence="6">
    <location>
        <begin position="196"/>
        <end position="206"/>
    </location>
</feature>
<evidence type="ECO:0000313" key="8">
    <source>
        <dbReference type="EMBL" id="KAG0655197.1"/>
    </source>
</evidence>
<comment type="caution">
    <text evidence="8">The sequence shown here is derived from an EMBL/GenBank/DDBJ whole genome shotgun (WGS) entry which is preliminary data.</text>
</comment>
<evidence type="ECO:0000259" key="7">
    <source>
        <dbReference type="PROSITE" id="PS50089"/>
    </source>
</evidence>
<keyword evidence="3" id="KW-0862">Zinc</keyword>
<evidence type="ECO:0000256" key="5">
    <source>
        <dbReference type="SAM" id="Coils"/>
    </source>
</evidence>
<dbReference type="Proteomes" id="UP000777482">
    <property type="component" value="Unassembled WGS sequence"/>
</dbReference>
<dbReference type="PROSITE" id="PS50089">
    <property type="entry name" value="ZF_RING_2"/>
    <property type="match status" value="1"/>
</dbReference>
<keyword evidence="1" id="KW-0479">Metal-binding</keyword>
<dbReference type="PANTHER" id="PTHR24007:SF7">
    <property type="entry name" value="BRCA1-ASSOCIATED PROTEIN"/>
    <property type="match status" value="1"/>
</dbReference>
<dbReference type="PANTHER" id="PTHR24007">
    <property type="entry name" value="BRCA1-ASSOCIATED PROTEIN"/>
    <property type="match status" value="1"/>
</dbReference>
<feature type="compositionally biased region" description="Pro residues" evidence="6">
    <location>
        <begin position="776"/>
        <end position="788"/>
    </location>
</feature>
<evidence type="ECO:0000256" key="2">
    <source>
        <dbReference type="ARBA" id="ARBA00022771"/>
    </source>
</evidence>